<feature type="compositionally biased region" description="Low complexity" evidence="1">
    <location>
        <begin position="74"/>
        <end position="99"/>
    </location>
</feature>
<name>A0A0A9BIW0_ARUDO</name>
<evidence type="ECO:0000256" key="1">
    <source>
        <dbReference type="SAM" id="MobiDB-lite"/>
    </source>
</evidence>
<feature type="compositionally biased region" description="Polar residues" evidence="1">
    <location>
        <begin position="1"/>
        <end position="13"/>
    </location>
</feature>
<organism evidence="2">
    <name type="scientific">Arundo donax</name>
    <name type="common">Giant reed</name>
    <name type="synonym">Donax arundinaceus</name>
    <dbReference type="NCBI Taxonomy" id="35708"/>
    <lineage>
        <taxon>Eukaryota</taxon>
        <taxon>Viridiplantae</taxon>
        <taxon>Streptophyta</taxon>
        <taxon>Embryophyta</taxon>
        <taxon>Tracheophyta</taxon>
        <taxon>Spermatophyta</taxon>
        <taxon>Magnoliopsida</taxon>
        <taxon>Liliopsida</taxon>
        <taxon>Poales</taxon>
        <taxon>Poaceae</taxon>
        <taxon>PACMAD clade</taxon>
        <taxon>Arundinoideae</taxon>
        <taxon>Arundineae</taxon>
        <taxon>Arundo</taxon>
    </lineage>
</organism>
<reference evidence="2" key="2">
    <citation type="journal article" date="2015" name="Data Brief">
        <title>Shoot transcriptome of the giant reed, Arundo donax.</title>
        <authorList>
            <person name="Barrero R.A."/>
            <person name="Guerrero F.D."/>
            <person name="Moolhuijzen P."/>
            <person name="Goolsby J.A."/>
            <person name="Tidwell J."/>
            <person name="Bellgard S.E."/>
            <person name="Bellgard M.I."/>
        </authorList>
    </citation>
    <scope>NUCLEOTIDE SEQUENCE</scope>
    <source>
        <tissue evidence="2">Shoot tissue taken approximately 20 cm above the soil surface</tissue>
    </source>
</reference>
<protein>
    <submittedName>
        <fullName evidence="2">Uncharacterized protein</fullName>
    </submittedName>
</protein>
<evidence type="ECO:0000313" key="2">
    <source>
        <dbReference type="EMBL" id="JAD61115.1"/>
    </source>
</evidence>
<proteinExistence type="predicted"/>
<sequence>MPPDMQTTNTTKCSVKPTKEHVPSRISSIRRKITGLFRSLSIPSNQTSERQTQETLTARASRAKHLWAAEATASTAAADATDSAATARSAPSTAAAISAPNGQEKSFKKQFFSSKH</sequence>
<dbReference type="EMBL" id="GBRH01236780">
    <property type="protein sequence ID" value="JAD61115.1"/>
    <property type="molecule type" value="Transcribed_RNA"/>
</dbReference>
<feature type="region of interest" description="Disordered" evidence="1">
    <location>
        <begin position="40"/>
        <end position="61"/>
    </location>
</feature>
<reference evidence="2" key="1">
    <citation type="submission" date="2014-09" db="EMBL/GenBank/DDBJ databases">
        <authorList>
            <person name="Magalhaes I.L.F."/>
            <person name="Oliveira U."/>
            <person name="Santos F.R."/>
            <person name="Vidigal T.H.D.A."/>
            <person name="Brescovit A.D."/>
            <person name="Santos A.J."/>
        </authorList>
    </citation>
    <scope>NUCLEOTIDE SEQUENCE</scope>
    <source>
        <tissue evidence="2">Shoot tissue taken approximately 20 cm above the soil surface</tissue>
    </source>
</reference>
<feature type="region of interest" description="Disordered" evidence="1">
    <location>
        <begin position="74"/>
        <end position="116"/>
    </location>
</feature>
<dbReference type="AlphaFoldDB" id="A0A0A9BIW0"/>
<feature type="region of interest" description="Disordered" evidence="1">
    <location>
        <begin position="1"/>
        <end position="25"/>
    </location>
</feature>
<feature type="compositionally biased region" description="Polar residues" evidence="1">
    <location>
        <begin position="41"/>
        <end position="58"/>
    </location>
</feature>
<accession>A0A0A9BIW0</accession>